<reference evidence="7" key="1">
    <citation type="submission" date="2021-08" db="EMBL/GenBank/DDBJ databases">
        <title>WGS assembly of Ceratopteris richardii.</title>
        <authorList>
            <person name="Marchant D.B."/>
            <person name="Chen G."/>
            <person name="Jenkins J."/>
            <person name="Shu S."/>
            <person name="Leebens-Mack J."/>
            <person name="Grimwood J."/>
            <person name="Schmutz J."/>
            <person name="Soltis P."/>
            <person name="Soltis D."/>
            <person name="Chen Z.-H."/>
        </authorList>
    </citation>
    <scope>NUCLEOTIDE SEQUENCE</scope>
    <source>
        <strain evidence="7">Whitten #5841</strain>
        <tissue evidence="7">Leaf</tissue>
    </source>
</reference>
<dbReference type="EMBL" id="CM035411">
    <property type="protein sequence ID" value="KAH7434113.1"/>
    <property type="molecule type" value="Genomic_DNA"/>
</dbReference>
<evidence type="ECO:0000259" key="6">
    <source>
        <dbReference type="Pfam" id="PF01619"/>
    </source>
</evidence>
<dbReference type="OMA" id="QFCAGEK"/>
<sequence>MAWQVFRLTCKRDIRYKFSIPRYSSIFSAYLSRYLSSIQENEHGPLKASAGDKITGKVCFSTLSYDLGQYSKFTNCLAIRSSRAREDLGACESSSLVQAYWDRASISKGWVRPRKAHAAVSSPITKSRVFSSLGRSTSHHLERAQDLPTLEHEGKETVEADILETQDGRILYLGMTSSELLYTLLNLQLVAYEPLVDLSIKLLKSPLMRFTVYRRPLLGILKKTAYSHFCAGEDVAEASGTLKRMSELGLKSILDYSLEDAIDNISCDNNLKGFLQTVHQAREMSKQLVSFSCVKITALCPLPLLERISSLLRWQHMHPDFKLLWQEDVLPIFTDESPMYHVKSPPDPLTNQEEQHLTLAKDRLWKLCRACDEAGLPLLIDAEYSSVQPAIDYYTYLAALEFNRNGFPLVYGTVQAYLKDSLPRLSLAAIEAGKRQINFGVKLVRGAYITRESALAASLGAESPVHSNIKKTHDCYDTCAAFMMQNAINGRGAVVLATHNIDSGRAAAFKAQTLGLSKGNPRLQFAQLKGMADTLSLALVHAGFQVSKYLPFGPVGHVLPYLIRRAEENRGLLGNSLTDRSCIRNELKRRAHWQV</sequence>
<gene>
    <name evidence="7" type="ORF">KP509_06G000700</name>
</gene>
<dbReference type="InterPro" id="IPR002872">
    <property type="entry name" value="Proline_DH_dom"/>
</dbReference>
<evidence type="ECO:0000256" key="2">
    <source>
        <dbReference type="ARBA" id="ARBA00012695"/>
    </source>
</evidence>
<dbReference type="GO" id="GO:0004657">
    <property type="term" value="F:proline dehydrogenase activity"/>
    <property type="evidence" value="ECO:0007669"/>
    <property type="project" value="UniProtKB-EC"/>
</dbReference>
<evidence type="ECO:0000256" key="5">
    <source>
        <dbReference type="RuleBase" id="RU364054"/>
    </source>
</evidence>
<protein>
    <recommendedName>
        <fullName evidence="2 5">Proline dehydrogenase</fullName>
        <ecNumber evidence="2 5">1.5.5.2</ecNumber>
    </recommendedName>
</protein>
<keyword evidence="8" id="KW-1185">Reference proteome</keyword>
<evidence type="ECO:0000313" key="7">
    <source>
        <dbReference type="EMBL" id="KAH7434113.1"/>
    </source>
</evidence>
<dbReference type="OrthoDB" id="5464at2759"/>
<keyword evidence="4 5" id="KW-0642">Proline metabolism</keyword>
<accession>A0A8T2UJW0</accession>
<comment type="cofactor">
    <cofactor evidence="5">
        <name>FAD</name>
        <dbReference type="ChEBI" id="CHEBI:57692"/>
    </cofactor>
</comment>
<dbReference type="GO" id="GO:0071949">
    <property type="term" value="F:FAD binding"/>
    <property type="evidence" value="ECO:0007669"/>
    <property type="project" value="TreeGrafter"/>
</dbReference>
<dbReference type="Pfam" id="PF01619">
    <property type="entry name" value="Pro_dh"/>
    <property type="match status" value="1"/>
</dbReference>
<feature type="domain" description="Proline dehydrogenase" evidence="6">
    <location>
        <begin position="241"/>
        <end position="571"/>
    </location>
</feature>
<proteinExistence type="inferred from homology"/>
<keyword evidence="3 5" id="KW-0560">Oxidoreductase</keyword>
<dbReference type="EC" id="1.5.5.2" evidence="2 5"/>
<dbReference type="InterPro" id="IPR029041">
    <property type="entry name" value="FAD-linked_oxidoreductase-like"/>
</dbReference>
<dbReference type="PANTHER" id="PTHR13914:SF0">
    <property type="entry name" value="PROLINE DEHYDROGENASE 1, MITOCHONDRIAL"/>
    <property type="match status" value="1"/>
</dbReference>
<evidence type="ECO:0000313" key="8">
    <source>
        <dbReference type="Proteomes" id="UP000825935"/>
    </source>
</evidence>
<evidence type="ECO:0000256" key="3">
    <source>
        <dbReference type="ARBA" id="ARBA00023002"/>
    </source>
</evidence>
<dbReference type="SUPFAM" id="SSF51730">
    <property type="entry name" value="FAD-linked oxidoreductase"/>
    <property type="match status" value="1"/>
</dbReference>
<comment type="catalytic activity">
    <reaction evidence="5">
        <text>L-proline + a quinone = (S)-1-pyrroline-5-carboxylate + a quinol + H(+)</text>
        <dbReference type="Rhea" id="RHEA:23784"/>
        <dbReference type="ChEBI" id="CHEBI:15378"/>
        <dbReference type="ChEBI" id="CHEBI:17388"/>
        <dbReference type="ChEBI" id="CHEBI:24646"/>
        <dbReference type="ChEBI" id="CHEBI:60039"/>
        <dbReference type="ChEBI" id="CHEBI:132124"/>
        <dbReference type="EC" id="1.5.5.2"/>
    </reaction>
</comment>
<organism evidence="7 8">
    <name type="scientific">Ceratopteris richardii</name>
    <name type="common">Triangle waterfern</name>
    <dbReference type="NCBI Taxonomy" id="49495"/>
    <lineage>
        <taxon>Eukaryota</taxon>
        <taxon>Viridiplantae</taxon>
        <taxon>Streptophyta</taxon>
        <taxon>Embryophyta</taxon>
        <taxon>Tracheophyta</taxon>
        <taxon>Polypodiopsida</taxon>
        <taxon>Polypodiidae</taxon>
        <taxon>Polypodiales</taxon>
        <taxon>Pteridineae</taxon>
        <taxon>Pteridaceae</taxon>
        <taxon>Parkerioideae</taxon>
        <taxon>Ceratopteris</taxon>
    </lineage>
</organism>
<comment type="caution">
    <text evidence="7">The sequence shown here is derived from an EMBL/GenBank/DDBJ whole genome shotgun (WGS) entry which is preliminary data.</text>
</comment>
<dbReference type="Proteomes" id="UP000825935">
    <property type="component" value="Chromosome 6"/>
</dbReference>
<comment type="similarity">
    <text evidence="1 5">Belongs to the proline oxidase family.</text>
</comment>
<dbReference type="GO" id="GO:0005739">
    <property type="term" value="C:mitochondrion"/>
    <property type="evidence" value="ECO:0007669"/>
    <property type="project" value="TreeGrafter"/>
</dbReference>
<dbReference type="InterPro" id="IPR015659">
    <property type="entry name" value="Proline_oxidase"/>
</dbReference>
<dbReference type="Gene3D" id="3.20.20.220">
    <property type="match status" value="1"/>
</dbReference>
<dbReference type="GO" id="GO:0010133">
    <property type="term" value="P:L-proline catabolic process to L-glutamate"/>
    <property type="evidence" value="ECO:0007669"/>
    <property type="project" value="TreeGrafter"/>
</dbReference>
<keyword evidence="5" id="KW-0285">Flavoprotein</keyword>
<name>A0A8T2UJW0_CERRI</name>
<evidence type="ECO:0000256" key="4">
    <source>
        <dbReference type="ARBA" id="ARBA00023062"/>
    </source>
</evidence>
<keyword evidence="5" id="KW-0274">FAD</keyword>
<dbReference type="AlphaFoldDB" id="A0A8T2UJW0"/>
<evidence type="ECO:0000256" key="1">
    <source>
        <dbReference type="ARBA" id="ARBA00005869"/>
    </source>
</evidence>
<dbReference type="PANTHER" id="PTHR13914">
    <property type="entry name" value="PROLINE OXIDASE"/>
    <property type="match status" value="1"/>
</dbReference>
<comment type="function">
    <text evidence="5">Converts proline to delta-1-pyrroline-5-carboxylate.</text>
</comment>